<name>A0ABP0IQN6_9DINO</name>
<gene>
    <name evidence="3" type="ORF">SCF082_LOCUS8375</name>
</gene>
<protein>
    <recommendedName>
        <fullName evidence="5">RING-type domain-containing protein</fullName>
    </recommendedName>
</protein>
<dbReference type="Proteomes" id="UP001642464">
    <property type="component" value="Unassembled WGS sequence"/>
</dbReference>
<evidence type="ECO:0000256" key="1">
    <source>
        <dbReference type="SAM" id="MobiDB-lite"/>
    </source>
</evidence>
<dbReference type="EMBL" id="CAXAMM010004780">
    <property type="protein sequence ID" value="CAK9004905.1"/>
    <property type="molecule type" value="Genomic_DNA"/>
</dbReference>
<feature type="transmembrane region" description="Helical" evidence="2">
    <location>
        <begin position="257"/>
        <end position="277"/>
    </location>
</feature>
<feature type="transmembrane region" description="Helical" evidence="2">
    <location>
        <begin position="204"/>
        <end position="226"/>
    </location>
</feature>
<comment type="caution">
    <text evidence="3">The sequence shown here is derived from an EMBL/GenBank/DDBJ whole genome shotgun (WGS) entry which is preliminary data.</text>
</comment>
<keyword evidence="4" id="KW-1185">Reference proteome</keyword>
<dbReference type="Gene3D" id="3.40.50.300">
    <property type="entry name" value="P-loop containing nucleotide triphosphate hydrolases"/>
    <property type="match status" value="1"/>
</dbReference>
<feature type="transmembrane region" description="Helical" evidence="2">
    <location>
        <begin position="161"/>
        <end position="184"/>
    </location>
</feature>
<keyword evidence="2" id="KW-0472">Membrane</keyword>
<feature type="transmembrane region" description="Helical" evidence="2">
    <location>
        <begin position="67"/>
        <end position="86"/>
    </location>
</feature>
<feature type="transmembrane region" description="Helical" evidence="2">
    <location>
        <begin position="92"/>
        <end position="111"/>
    </location>
</feature>
<evidence type="ECO:0008006" key="5">
    <source>
        <dbReference type="Google" id="ProtNLM"/>
    </source>
</evidence>
<keyword evidence="2" id="KW-0812">Transmembrane</keyword>
<proteinExistence type="predicted"/>
<reference evidence="3 4" key="1">
    <citation type="submission" date="2024-02" db="EMBL/GenBank/DDBJ databases">
        <authorList>
            <person name="Chen Y."/>
            <person name="Shah S."/>
            <person name="Dougan E. K."/>
            <person name="Thang M."/>
            <person name="Chan C."/>
        </authorList>
    </citation>
    <scope>NUCLEOTIDE SEQUENCE [LARGE SCALE GENOMIC DNA]</scope>
</reference>
<feature type="transmembrane region" description="Helical" evidence="2">
    <location>
        <begin position="306"/>
        <end position="327"/>
    </location>
</feature>
<feature type="transmembrane region" description="Helical" evidence="2">
    <location>
        <begin position="15"/>
        <end position="35"/>
    </location>
</feature>
<keyword evidence="2" id="KW-1133">Transmembrane helix</keyword>
<evidence type="ECO:0000313" key="3">
    <source>
        <dbReference type="EMBL" id="CAK9004905.1"/>
    </source>
</evidence>
<feature type="transmembrane region" description="Helical" evidence="2">
    <location>
        <begin position="347"/>
        <end position="370"/>
    </location>
</feature>
<accession>A0ABP0IQN6</accession>
<evidence type="ECO:0000256" key="2">
    <source>
        <dbReference type="SAM" id="Phobius"/>
    </source>
</evidence>
<organism evidence="3 4">
    <name type="scientific">Durusdinium trenchii</name>
    <dbReference type="NCBI Taxonomy" id="1381693"/>
    <lineage>
        <taxon>Eukaryota</taxon>
        <taxon>Sar</taxon>
        <taxon>Alveolata</taxon>
        <taxon>Dinophyceae</taxon>
        <taxon>Suessiales</taxon>
        <taxon>Symbiodiniaceae</taxon>
        <taxon>Durusdinium</taxon>
    </lineage>
</organism>
<evidence type="ECO:0000313" key="4">
    <source>
        <dbReference type="Proteomes" id="UP001642464"/>
    </source>
</evidence>
<sequence length="922" mass="101388">MIPRGEDLPTWARRVSVWSGVLFLWGCGGFCVQFIQEFISETLRSKEQLCPVLCAHDGSFWLCQSECYLSIPIFLVVFVTCYPSQLYGCLSLSVNAVSLATKVVLVLTAVLKGFLVWTRANPATAGDGGYGGFSVETKESLRGPQLAGDLKPSLRTMASKWCPIWAVALQASTCCLLALANYGALGDAVTFQYFTVYDQKYPDVLTSILQGGMAVVMILELPLVLLPCKSQVWGFMAAATGEERPLGTAKLPIRFGLNLWFTLSSSLIPAVVGWNAFNNFQDGTSNQEGKEGKEGLCEAIPALTSVALTCTCGVWISIVLPALVLVYCVLLPRREAGGHWTSEDRPLLLLISWVLLLGVVCTIDGVHQLLELRAAPEGVPLWQECFAGAAGNVETCAGTDPWLLQLQLSLDTEPGTELLRRAEPLKFLHIPKCGTSFLNALIHLPGVCPEVDLDYRVDEDYLSKSFERDFWHQCPKVCDESKFTCNSAHNTHEGLGVNFETYKGHLVTMLRQPEQRILSAYHDTRWDHGASRFANASSYAKAVQGLMTCQLMGNKSVDPMPKCEVTEADAHAAARRLREGFVFVGILEEWDLSMCLLHQMLGGPCLYSDFEDDRPSNSSSPDSSYDVTELEGFRDVLDRLVYDEARKIFQEKLVAYNVTAESCAVCRMEAIATGRLEQLHSGVAGHAPLALLLWLSIFSCRVRRQLEEAQKENDALRAENRQLRDQLQGQVASPSAVRVEEQDWPTGRTARDSPSMPPEGVPATLIGVPSTPMPPADESPEVSAAQAPKESGGFAGLKRGFLTKPPEPEPEAIDEMIQEAMKTSPASKSAAYSYAVAGREHAKEELGGCMLCLEPLPNDPREVINLCASEPRCLCLLHRSCFLNPQYEMSDNFRRCMICKKPADPAIVRLAVQARKRPLGTR</sequence>
<dbReference type="InterPro" id="IPR027417">
    <property type="entry name" value="P-loop_NTPase"/>
</dbReference>
<feature type="region of interest" description="Disordered" evidence="1">
    <location>
        <begin position="725"/>
        <end position="760"/>
    </location>
</feature>